<dbReference type="EMBL" id="JAWDGP010005877">
    <property type="protein sequence ID" value="KAK3750465.1"/>
    <property type="molecule type" value="Genomic_DNA"/>
</dbReference>
<dbReference type="AlphaFoldDB" id="A0AAE1D116"/>
<reference evidence="1" key="1">
    <citation type="journal article" date="2023" name="G3 (Bethesda)">
        <title>A reference genome for the long-term kleptoplast-retaining sea slug Elysia crispata morphotype clarki.</title>
        <authorList>
            <person name="Eastman K.E."/>
            <person name="Pendleton A.L."/>
            <person name="Shaikh M.A."/>
            <person name="Suttiyut T."/>
            <person name="Ogas R."/>
            <person name="Tomko P."/>
            <person name="Gavelis G."/>
            <person name="Widhalm J.R."/>
            <person name="Wisecaver J.H."/>
        </authorList>
    </citation>
    <scope>NUCLEOTIDE SEQUENCE</scope>
    <source>
        <strain evidence="1">ECLA1</strain>
    </source>
</reference>
<sequence length="156" mass="17991">MPVTWRMSCGRVDKVPYSRHIDWFHVKSFACLKRYGLQACVDTGMAYRHVSIQVWLTGMCRYRYGLQACVDTGMAYRHVSIQVWLTGMCRYRYGLQACVDTGMAYRHVSIQVWLTGMCRYRYGLQACVDTGMGNTTITQTACIEAGMELDVKKRRI</sequence>
<dbReference type="Proteomes" id="UP001283361">
    <property type="component" value="Unassembled WGS sequence"/>
</dbReference>
<evidence type="ECO:0000313" key="2">
    <source>
        <dbReference type="Proteomes" id="UP001283361"/>
    </source>
</evidence>
<keyword evidence="2" id="KW-1185">Reference proteome</keyword>
<name>A0AAE1D116_9GAST</name>
<proteinExistence type="predicted"/>
<comment type="caution">
    <text evidence="1">The sequence shown here is derived from an EMBL/GenBank/DDBJ whole genome shotgun (WGS) entry which is preliminary data.</text>
</comment>
<evidence type="ECO:0000313" key="1">
    <source>
        <dbReference type="EMBL" id="KAK3750465.1"/>
    </source>
</evidence>
<accession>A0AAE1D116</accession>
<organism evidence="1 2">
    <name type="scientific">Elysia crispata</name>
    <name type="common">lettuce slug</name>
    <dbReference type="NCBI Taxonomy" id="231223"/>
    <lineage>
        <taxon>Eukaryota</taxon>
        <taxon>Metazoa</taxon>
        <taxon>Spiralia</taxon>
        <taxon>Lophotrochozoa</taxon>
        <taxon>Mollusca</taxon>
        <taxon>Gastropoda</taxon>
        <taxon>Heterobranchia</taxon>
        <taxon>Euthyneura</taxon>
        <taxon>Panpulmonata</taxon>
        <taxon>Sacoglossa</taxon>
        <taxon>Placobranchoidea</taxon>
        <taxon>Plakobranchidae</taxon>
        <taxon>Elysia</taxon>
    </lineage>
</organism>
<gene>
    <name evidence="1" type="ORF">RRG08_018923</name>
</gene>
<protein>
    <submittedName>
        <fullName evidence="1">Uncharacterized protein</fullName>
    </submittedName>
</protein>